<gene>
    <name evidence="1" type="ORF">RND71_018713</name>
</gene>
<evidence type="ECO:0000313" key="1">
    <source>
        <dbReference type="EMBL" id="KAK4363472.1"/>
    </source>
</evidence>
<name>A0AAE1VCA9_9SOLA</name>
<sequence>MKDKISGNAAEAQPPPPSVMKYVQYCRRENADIPTKLTALSKSTKGLQKRETPKSFGFKVDSIESEHNPAPTTLSLHNQSLQNLKKPIPFSFQSQNSQNFSLLFEFEFQTQKLIEEAAETPQSWL</sequence>
<accession>A0AAE1VCA9</accession>
<protein>
    <submittedName>
        <fullName evidence="1">Uncharacterized protein</fullName>
    </submittedName>
</protein>
<organism evidence="1 2">
    <name type="scientific">Anisodus tanguticus</name>
    <dbReference type="NCBI Taxonomy" id="243964"/>
    <lineage>
        <taxon>Eukaryota</taxon>
        <taxon>Viridiplantae</taxon>
        <taxon>Streptophyta</taxon>
        <taxon>Embryophyta</taxon>
        <taxon>Tracheophyta</taxon>
        <taxon>Spermatophyta</taxon>
        <taxon>Magnoliopsida</taxon>
        <taxon>eudicotyledons</taxon>
        <taxon>Gunneridae</taxon>
        <taxon>Pentapetalae</taxon>
        <taxon>asterids</taxon>
        <taxon>lamiids</taxon>
        <taxon>Solanales</taxon>
        <taxon>Solanaceae</taxon>
        <taxon>Solanoideae</taxon>
        <taxon>Hyoscyameae</taxon>
        <taxon>Anisodus</taxon>
    </lineage>
</organism>
<evidence type="ECO:0000313" key="2">
    <source>
        <dbReference type="Proteomes" id="UP001291623"/>
    </source>
</evidence>
<comment type="caution">
    <text evidence="1">The sequence shown here is derived from an EMBL/GenBank/DDBJ whole genome shotgun (WGS) entry which is preliminary data.</text>
</comment>
<proteinExistence type="predicted"/>
<dbReference type="EMBL" id="JAVYJV010000009">
    <property type="protein sequence ID" value="KAK4363472.1"/>
    <property type="molecule type" value="Genomic_DNA"/>
</dbReference>
<dbReference type="AlphaFoldDB" id="A0AAE1VCA9"/>
<dbReference type="Proteomes" id="UP001291623">
    <property type="component" value="Unassembled WGS sequence"/>
</dbReference>
<keyword evidence="2" id="KW-1185">Reference proteome</keyword>
<reference evidence="1" key="1">
    <citation type="submission" date="2023-12" db="EMBL/GenBank/DDBJ databases">
        <title>Genome assembly of Anisodus tanguticus.</title>
        <authorList>
            <person name="Wang Y.-J."/>
        </authorList>
    </citation>
    <scope>NUCLEOTIDE SEQUENCE</scope>
    <source>
        <strain evidence="1">KB-2021</strain>
        <tissue evidence="1">Leaf</tissue>
    </source>
</reference>